<dbReference type="InterPro" id="IPR023393">
    <property type="entry name" value="START-like_dom_sf"/>
</dbReference>
<proteinExistence type="predicted"/>
<sequence length="158" mass="17256">MLRQLRPEGLGFVETAPVRLVFAREISAPPEEVFTALAGDVPGWAEWFSAVTRARAIEDTSLGRDITLRGGIRFVEHVLVAKSPEVYAYSVASTNAPGLRALVEEWRLAPAGTGTRVQWTFAADGSAPFRMVLKAVRPGLGRAFRDAVTALDRRLAKH</sequence>
<reference evidence="1 2" key="1">
    <citation type="submission" date="2020-08" db="EMBL/GenBank/DDBJ databases">
        <title>Streptomyces sp. PSKA01 genome sequencing and assembly.</title>
        <authorList>
            <person name="Mandal S."/>
            <person name="Maiti P.K."/>
            <person name="Das P."/>
        </authorList>
    </citation>
    <scope>NUCLEOTIDE SEQUENCE [LARGE SCALE GENOMIC DNA]</scope>
    <source>
        <strain evidence="1 2">PSKA01</strain>
    </source>
</reference>
<gene>
    <name evidence="1" type="ORF">H4N64_01415</name>
</gene>
<dbReference type="SUPFAM" id="SSF55961">
    <property type="entry name" value="Bet v1-like"/>
    <property type="match status" value="1"/>
</dbReference>
<accession>A0A7X1J217</accession>
<dbReference type="Gene3D" id="3.30.530.20">
    <property type="match status" value="1"/>
</dbReference>
<keyword evidence="2" id="KW-1185">Reference proteome</keyword>
<dbReference type="RefSeq" id="WP_186280098.1">
    <property type="nucleotide sequence ID" value="NZ_JACMSF010000001.1"/>
</dbReference>
<dbReference type="Proteomes" id="UP000584670">
    <property type="component" value="Unassembled WGS sequence"/>
</dbReference>
<dbReference type="Pfam" id="PF10604">
    <property type="entry name" value="Polyketide_cyc2"/>
    <property type="match status" value="1"/>
</dbReference>
<evidence type="ECO:0000313" key="2">
    <source>
        <dbReference type="Proteomes" id="UP000584670"/>
    </source>
</evidence>
<protein>
    <submittedName>
        <fullName evidence="1">SRPBCC family protein</fullName>
    </submittedName>
</protein>
<comment type="caution">
    <text evidence="1">The sequence shown here is derived from an EMBL/GenBank/DDBJ whole genome shotgun (WGS) entry which is preliminary data.</text>
</comment>
<dbReference type="AlphaFoldDB" id="A0A7X1J217"/>
<organism evidence="1 2">
    <name type="scientific">Streptomyces cupreus</name>
    <dbReference type="NCBI Taxonomy" id="2759956"/>
    <lineage>
        <taxon>Bacteria</taxon>
        <taxon>Bacillati</taxon>
        <taxon>Actinomycetota</taxon>
        <taxon>Actinomycetes</taxon>
        <taxon>Kitasatosporales</taxon>
        <taxon>Streptomycetaceae</taxon>
        <taxon>Streptomyces</taxon>
    </lineage>
</organism>
<name>A0A7X1J217_9ACTN</name>
<dbReference type="CDD" id="cd07821">
    <property type="entry name" value="PYR_PYL_RCAR_like"/>
    <property type="match status" value="1"/>
</dbReference>
<evidence type="ECO:0000313" key="1">
    <source>
        <dbReference type="EMBL" id="MBC2900282.1"/>
    </source>
</evidence>
<dbReference type="InterPro" id="IPR019587">
    <property type="entry name" value="Polyketide_cyclase/dehydratase"/>
</dbReference>
<dbReference type="EMBL" id="JACMSF010000001">
    <property type="protein sequence ID" value="MBC2900282.1"/>
    <property type="molecule type" value="Genomic_DNA"/>
</dbReference>